<feature type="compositionally biased region" description="Low complexity" evidence="2">
    <location>
        <begin position="676"/>
        <end position="689"/>
    </location>
</feature>
<accession>A0A3N4I0G8</accession>
<feature type="compositionally biased region" description="Polar residues" evidence="2">
    <location>
        <begin position="420"/>
        <end position="434"/>
    </location>
</feature>
<feature type="region of interest" description="Disordered" evidence="2">
    <location>
        <begin position="1"/>
        <end position="36"/>
    </location>
</feature>
<feature type="compositionally biased region" description="Basic and acidic residues" evidence="2">
    <location>
        <begin position="16"/>
        <end position="32"/>
    </location>
</feature>
<gene>
    <name evidence="3" type="ORF">BJ508DRAFT_328171</name>
</gene>
<proteinExistence type="predicted"/>
<reference evidence="3 4" key="1">
    <citation type="journal article" date="2018" name="Nat. Ecol. Evol.">
        <title>Pezizomycetes genomes reveal the molecular basis of ectomycorrhizal truffle lifestyle.</title>
        <authorList>
            <person name="Murat C."/>
            <person name="Payen T."/>
            <person name="Noel B."/>
            <person name="Kuo A."/>
            <person name="Morin E."/>
            <person name="Chen J."/>
            <person name="Kohler A."/>
            <person name="Krizsan K."/>
            <person name="Balestrini R."/>
            <person name="Da Silva C."/>
            <person name="Montanini B."/>
            <person name="Hainaut M."/>
            <person name="Levati E."/>
            <person name="Barry K.W."/>
            <person name="Belfiori B."/>
            <person name="Cichocki N."/>
            <person name="Clum A."/>
            <person name="Dockter R.B."/>
            <person name="Fauchery L."/>
            <person name="Guy J."/>
            <person name="Iotti M."/>
            <person name="Le Tacon F."/>
            <person name="Lindquist E.A."/>
            <person name="Lipzen A."/>
            <person name="Malagnac F."/>
            <person name="Mello A."/>
            <person name="Molinier V."/>
            <person name="Miyauchi S."/>
            <person name="Poulain J."/>
            <person name="Riccioni C."/>
            <person name="Rubini A."/>
            <person name="Sitrit Y."/>
            <person name="Splivallo R."/>
            <person name="Traeger S."/>
            <person name="Wang M."/>
            <person name="Zifcakova L."/>
            <person name="Wipf D."/>
            <person name="Zambonelli A."/>
            <person name="Paolocci F."/>
            <person name="Nowrousian M."/>
            <person name="Ottonello S."/>
            <person name="Baldrian P."/>
            <person name="Spatafora J.W."/>
            <person name="Henrissat B."/>
            <person name="Nagy L.G."/>
            <person name="Aury J.M."/>
            <person name="Wincker P."/>
            <person name="Grigoriev I.V."/>
            <person name="Bonfante P."/>
            <person name="Martin F.M."/>
        </authorList>
    </citation>
    <scope>NUCLEOTIDE SEQUENCE [LARGE SCALE GENOMIC DNA]</scope>
    <source>
        <strain evidence="3 4">RN42</strain>
    </source>
</reference>
<dbReference type="Proteomes" id="UP000275078">
    <property type="component" value="Unassembled WGS sequence"/>
</dbReference>
<feature type="compositionally biased region" description="Low complexity" evidence="2">
    <location>
        <begin position="535"/>
        <end position="549"/>
    </location>
</feature>
<dbReference type="EMBL" id="ML119697">
    <property type="protein sequence ID" value="RPA79595.1"/>
    <property type="molecule type" value="Genomic_DNA"/>
</dbReference>
<keyword evidence="1" id="KW-0175">Coiled coil</keyword>
<feature type="coiled-coil region" evidence="1">
    <location>
        <begin position="331"/>
        <end position="358"/>
    </location>
</feature>
<evidence type="ECO:0000256" key="2">
    <source>
        <dbReference type="SAM" id="MobiDB-lite"/>
    </source>
</evidence>
<sequence length="947" mass="105599">MHTNTDTKPLEASGDEDPHRRFQRGKPAEDHNTAGTDEAVGIVLETGDGIMEPFFVVSLPSWKEQRTTSEHSLRRQPSVTDFHATGQQYSLKENSSATHKVARRQEWIPKKIYQDEKARKRIVGMASQGFVYGSRTQNTVTTIPKIGERKKATRLLTYLSQKDREYINTAIAACYIYPDTPIHVVELEPYGEFACYGRTQAGKPAINGYGGDYIKDWCLSRTLLLQGSKALLSCVTGLLPPFGSVLDELCLADAEQLVLLYDAEMDAAFRTLLASNTGRLTGGRKGYKDSIVRALRWCQSEVADWLLTELLGGRNFATSAHIASVTRLHAAECLNKEIAELKARVKAWRELKALSELEENAWDVKVENALQEVESVLGRVHDHCAFQIVLKCGFSRDWDVLCNDTALLYIQAHTEEAGQEGSTYGPSHTNQHWRNLSQPTNNPSPSPPAAKRIPLARSQGAQNYSTTLRNQCHAGDSEQQPPGQPREDALRGLAQRSAGSSLAVAKFSASSPEANNSVSRLPVVHESYVYAKPKSTPSHHPSSSTRSSRLSYEKKVSKKVKSRSVQSIYNSNEFFMSKILISVYPRRTVFDKIAYLANSIEKPESFRIVPYQRNRYDQSIGFRFELSKIWLKATKTPTGKAFYADPSDAFALYEKKCGEPTGSSQYVTPIELNPNSSAASDSPTPSSVSEEYDKPVITMAIRAKILLKRKARIAKNLTRSLKVNLSEDCARAENLSLHLVLPFTALHSVHSLSPRPRHIERDKQELTAWYVSRLLCSSELSGSEIDRVHQSRRAFIIRDCFRPVFYPALPLFDELRGVFAWACEVVAGNPTAEYKIALLRHLRSSGSDIDEWLFHDLILGMTSKNSVHIACVLGAHSGHLLQTARQLERRLGESMDVVQESEKLTAQAAIDEAITEIVEECAFWSVLRSGIGSGENIAARAIEGYFD</sequence>
<keyword evidence="4" id="KW-1185">Reference proteome</keyword>
<feature type="region of interest" description="Disordered" evidence="2">
    <location>
        <begin position="664"/>
        <end position="690"/>
    </location>
</feature>
<feature type="region of interest" description="Disordered" evidence="2">
    <location>
        <begin position="417"/>
        <end position="452"/>
    </location>
</feature>
<dbReference type="AlphaFoldDB" id="A0A3N4I0G8"/>
<organism evidence="3 4">
    <name type="scientific">Ascobolus immersus RN42</name>
    <dbReference type="NCBI Taxonomy" id="1160509"/>
    <lineage>
        <taxon>Eukaryota</taxon>
        <taxon>Fungi</taxon>
        <taxon>Dikarya</taxon>
        <taxon>Ascomycota</taxon>
        <taxon>Pezizomycotina</taxon>
        <taxon>Pezizomycetes</taxon>
        <taxon>Pezizales</taxon>
        <taxon>Ascobolaceae</taxon>
        <taxon>Ascobolus</taxon>
    </lineage>
</organism>
<evidence type="ECO:0000256" key="1">
    <source>
        <dbReference type="SAM" id="Coils"/>
    </source>
</evidence>
<evidence type="ECO:0000313" key="3">
    <source>
        <dbReference type="EMBL" id="RPA79595.1"/>
    </source>
</evidence>
<feature type="region of interest" description="Disordered" evidence="2">
    <location>
        <begin position="531"/>
        <end position="555"/>
    </location>
</feature>
<evidence type="ECO:0000313" key="4">
    <source>
        <dbReference type="Proteomes" id="UP000275078"/>
    </source>
</evidence>
<protein>
    <submittedName>
        <fullName evidence="3">Uncharacterized protein</fullName>
    </submittedName>
</protein>
<name>A0A3N4I0G8_ASCIM</name>